<evidence type="ECO:0000313" key="4">
    <source>
        <dbReference type="EMBL" id="NHZ88890.1"/>
    </source>
</evidence>
<feature type="domain" description="HTH cro/C1-type" evidence="3">
    <location>
        <begin position="3"/>
        <end position="56"/>
    </location>
</feature>
<evidence type="ECO:0000256" key="1">
    <source>
        <dbReference type="ARBA" id="ARBA00023125"/>
    </source>
</evidence>
<dbReference type="InterPro" id="IPR001387">
    <property type="entry name" value="Cro/C1-type_HTH"/>
</dbReference>
<dbReference type="SUPFAM" id="SSF47413">
    <property type="entry name" value="lambda repressor-like DNA-binding domains"/>
    <property type="match status" value="1"/>
</dbReference>
<keyword evidence="2" id="KW-0812">Transmembrane</keyword>
<protein>
    <submittedName>
        <fullName evidence="4">Helix-turn-helix domain-containing protein</fullName>
    </submittedName>
</protein>
<evidence type="ECO:0000259" key="3">
    <source>
        <dbReference type="PROSITE" id="PS50943"/>
    </source>
</evidence>
<dbReference type="PANTHER" id="PTHR46797">
    <property type="entry name" value="HTH-TYPE TRANSCRIPTIONAL REGULATOR"/>
    <property type="match status" value="1"/>
</dbReference>
<dbReference type="CDD" id="cd00093">
    <property type="entry name" value="HTH_XRE"/>
    <property type="match status" value="1"/>
</dbReference>
<dbReference type="SMART" id="SM00530">
    <property type="entry name" value="HTH_XRE"/>
    <property type="match status" value="1"/>
</dbReference>
<keyword evidence="2" id="KW-1133">Transmembrane helix</keyword>
<keyword evidence="5" id="KW-1185">Reference proteome</keyword>
<sequence>MILKQLRISRHLSQEQLAQMSGLSTRTIQRIESGHKASVESLKCLAAVLDVEVATLNEQTFVIDKHALDWHTLPLWLRSWFGFSMLHMHPTRRVVKRIEVVSHVTGFLFCLLGFVSEAALAGGLIMLVTAYWFYFLTWQGDRYGIWFDAPADGEPAAP</sequence>
<feature type="transmembrane region" description="Helical" evidence="2">
    <location>
        <begin position="106"/>
        <end position="134"/>
    </location>
</feature>
<organism evidence="4 5">
    <name type="scientific">Massilia mucilaginosa</name>
    <dbReference type="NCBI Taxonomy" id="2609282"/>
    <lineage>
        <taxon>Bacteria</taxon>
        <taxon>Pseudomonadati</taxon>
        <taxon>Pseudomonadota</taxon>
        <taxon>Betaproteobacteria</taxon>
        <taxon>Burkholderiales</taxon>
        <taxon>Oxalobacteraceae</taxon>
        <taxon>Telluria group</taxon>
        <taxon>Massilia</taxon>
    </lineage>
</organism>
<dbReference type="PROSITE" id="PS50943">
    <property type="entry name" value="HTH_CROC1"/>
    <property type="match status" value="1"/>
</dbReference>
<dbReference type="PANTHER" id="PTHR46797:SF1">
    <property type="entry name" value="METHYLPHOSPHONATE SYNTHASE"/>
    <property type="match status" value="1"/>
</dbReference>
<name>A0ABX0NQ83_9BURK</name>
<comment type="caution">
    <text evidence="4">The sequence shown here is derived from an EMBL/GenBank/DDBJ whole genome shotgun (WGS) entry which is preliminary data.</text>
</comment>
<dbReference type="Proteomes" id="UP000609726">
    <property type="component" value="Unassembled WGS sequence"/>
</dbReference>
<evidence type="ECO:0000313" key="5">
    <source>
        <dbReference type="Proteomes" id="UP000609726"/>
    </source>
</evidence>
<dbReference type="Pfam" id="PF01381">
    <property type="entry name" value="HTH_3"/>
    <property type="match status" value="1"/>
</dbReference>
<proteinExistence type="predicted"/>
<dbReference type="EMBL" id="WHJH01000005">
    <property type="protein sequence ID" value="NHZ88890.1"/>
    <property type="molecule type" value="Genomic_DNA"/>
</dbReference>
<dbReference type="Gene3D" id="1.10.260.40">
    <property type="entry name" value="lambda repressor-like DNA-binding domains"/>
    <property type="match status" value="1"/>
</dbReference>
<dbReference type="InterPro" id="IPR010982">
    <property type="entry name" value="Lambda_DNA-bd_dom_sf"/>
</dbReference>
<keyword evidence="2" id="KW-0472">Membrane</keyword>
<gene>
    <name evidence="4" type="ORF">F2P45_07610</name>
</gene>
<keyword evidence="1" id="KW-0238">DNA-binding</keyword>
<accession>A0ABX0NQ83</accession>
<dbReference type="InterPro" id="IPR050807">
    <property type="entry name" value="TransReg_Diox_bact_type"/>
</dbReference>
<reference evidence="4 5" key="1">
    <citation type="submission" date="2019-10" db="EMBL/GenBank/DDBJ databases">
        <title>Taxonomy of Antarctic Massilia spp.: description of Massilia rubra sp. nov., Massilia aquatica sp. nov., Massilia mucilaginosa sp. nov., Massilia frigida sp. nov. isolated from streams, lakes and regoliths.</title>
        <authorList>
            <person name="Holochova P."/>
            <person name="Sedlacek I."/>
            <person name="Kralova S."/>
            <person name="Maslanova I."/>
            <person name="Busse H.-J."/>
            <person name="Stankova E."/>
            <person name="Vrbovska V."/>
            <person name="Kovarovic V."/>
            <person name="Bartak M."/>
            <person name="Svec P."/>
            <person name="Pantucek R."/>
        </authorList>
    </citation>
    <scope>NUCLEOTIDE SEQUENCE [LARGE SCALE GENOMIC DNA]</scope>
    <source>
        <strain evidence="4 5">CCM 8733</strain>
    </source>
</reference>
<evidence type="ECO:0000256" key="2">
    <source>
        <dbReference type="SAM" id="Phobius"/>
    </source>
</evidence>